<organism evidence="1">
    <name type="scientific">marine metagenome</name>
    <dbReference type="NCBI Taxonomy" id="408172"/>
    <lineage>
        <taxon>unclassified sequences</taxon>
        <taxon>metagenomes</taxon>
        <taxon>ecological metagenomes</taxon>
    </lineage>
</organism>
<evidence type="ECO:0000313" key="1">
    <source>
        <dbReference type="EMBL" id="SVD43837.1"/>
    </source>
</evidence>
<reference evidence="1" key="1">
    <citation type="submission" date="2018-05" db="EMBL/GenBank/DDBJ databases">
        <authorList>
            <person name="Lanie J.A."/>
            <person name="Ng W.-L."/>
            <person name="Kazmierczak K.M."/>
            <person name="Andrzejewski T.M."/>
            <person name="Davidsen T.M."/>
            <person name="Wayne K.J."/>
            <person name="Tettelin H."/>
            <person name="Glass J.I."/>
            <person name="Rusch D."/>
            <person name="Podicherti R."/>
            <person name="Tsui H.-C.T."/>
            <person name="Winkler M.E."/>
        </authorList>
    </citation>
    <scope>NUCLEOTIDE SEQUENCE</scope>
</reference>
<dbReference type="AlphaFoldDB" id="A0A382VBL6"/>
<proteinExistence type="predicted"/>
<name>A0A382VBL6_9ZZZZ</name>
<accession>A0A382VBL6</accession>
<sequence>MPSGVRIPPCPPLPILHSTHPVRKIAIKTFLISFFLLSTLLGCSGKAEETTTPVAEIEKEKISHPAVGVANEVLVAVANGDAEGLQKHLNATNQKKLTLEKIKKYMPEMKKDTGGITEIGELRKAPKFVGEGAVVGKCRVEGHEVFTVVLTFEEGAYRFEDFSSPSVKRYETLEKLWP</sequence>
<protein>
    <recommendedName>
        <fullName evidence="2">DUF3887 domain-containing protein</fullName>
    </recommendedName>
</protein>
<dbReference type="EMBL" id="UINC01150667">
    <property type="protein sequence ID" value="SVD43837.1"/>
    <property type="molecule type" value="Genomic_DNA"/>
</dbReference>
<evidence type="ECO:0008006" key="2">
    <source>
        <dbReference type="Google" id="ProtNLM"/>
    </source>
</evidence>
<gene>
    <name evidence="1" type="ORF">METZ01_LOCUS396691</name>
</gene>